<feature type="domain" description="Metalloprotease TldD/E central" evidence="7">
    <location>
        <begin position="112"/>
        <end position="217"/>
    </location>
</feature>
<evidence type="ECO:0000313" key="8">
    <source>
        <dbReference type="EMBL" id="MBM3274004.1"/>
    </source>
</evidence>
<dbReference type="AlphaFoldDB" id="A0A937X4E1"/>
<comment type="similarity">
    <text evidence="1">Belongs to the peptidase U62 family.</text>
</comment>
<dbReference type="PANTHER" id="PTHR30624">
    <property type="entry name" value="UNCHARACTERIZED PROTEIN TLDD AND PMBA"/>
    <property type="match status" value="1"/>
</dbReference>
<dbReference type="GO" id="GO:0008237">
    <property type="term" value="F:metallopeptidase activity"/>
    <property type="evidence" value="ECO:0007669"/>
    <property type="project" value="UniProtKB-KW"/>
</dbReference>
<organism evidence="8 9">
    <name type="scientific">Candidatus Tanganyikabacteria bacterium</name>
    <dbReference type="NCBI Taxonomy" id="2961651"/>
    <lineage>
        <taxon>Bacteria</taxon>
        <taxon>Bacillati</taxon>
        <taxon>Candidatus Sericytochromatia</taxon>
        <taxon>Candidatus Tanganyikabacteria</taxon>
    </lineage>
</organism>
<dbReference type="GO" id="GO:0006508">
    <property type="term" value="P:proteolysis"/>
    <property type="evidence" value="ECO:0007669"/>
    <property type="project" value="UniProtKB-KW"/>
</dbReference>
<evidence type="ECO:0000313" key="9">
    <source>
        <dbReference type="Proteomes" id="UP000703893"/>
    </source>
</evidence>
<sequence length="331" mass="35509">MRDQLERLASEAGGFVELRYHRKETRRFEVEKGRVENAAIQQRAGVSVRVLEGGTWGFAATSDPSQAAVAKAIDTARAAARASASYRRNKIPALPPGQPAKGKFEEPGYSELYDKPLEAKIDVVLLAEREARESSSQVETARAAYAEIFEEKSIVTSDGASADVRIVRPEFRVNAVANGVHRATYSEMIGVTGGWDCIFGRSPQEMAEKASRSAVELAAAEYAPGGRFKVILAPSIVGLLVHEAIGHTVEADFVLAGSAAADRIGQRVGSELVTLCDSGHSEHLPNAGGTIPVDDEGMLTQRTVIIENGLLRSYLHNRETAAHFGVAPTGN</sequence>
<dbReference type="InterPro" id="IPR051463">
    <property type="entry name" value="Peptidase_U62_metallo"/>
</dbReference>
<dbReference type="InterPro" id="IPR035068">
    <property type="entry name" value="TldD/PmbA_N"/>
</dbReference>
<dbReference type="InterPro" id="IPR002510">
    <property type="entry name" value="Metalloprtase-TldD/E_N"/>
</dbReference>
<feature type="domain" description="Metalloprotease TldD/E N-terminal" evidence="5">
    <location>
        <begin position="16"/>
        <end position="80"/>
    </location>
</feature>
<keyword evidence="2" id="KW-0645">Protease</keyword>
<dbReference type="Pfam" id="PF19290">
    <property type="entry name" value="PmbA_TldD_2nd"/>
    <property type="match status" value="1"/>
</dbReference>
<evidence type="ECO:0000256" key="2">
    <source>
        <dbReference type="ARBA" id="ARBA00022670"/>
    </source>
</evidence>
<dbReference type="EMBL" id="VGJX01000097">
    <property type="protein sequence ID" value="MBM3274004.1"/>
    <property type="molecule type" value="Genomic_DNA"/>
</dbReference>
<dbReference type="Proteomes" id="UP000703893">
    <property type="component" value="Unassembled WGS sequence"/>
</dbReference>
<reference evidence="8 9" key="1">
    <citation type="submission" date="2019-03" db="EMBL/GenBank/DDBJ databases">
        <title>Lake Tanganyika Metagenome-Assembled Genomes (MAGs).</title>
        <authorList>
            <person name="Tran P."/>
        </authorList>
    </citation>
    <scope>NUCLEOTIDE SEQUENCE [LARGE SCALE GENOMIC DNA]</scope>
    <source>
        <strain evidence="8">K_DeepCast_65m_m2_236</strain>
    </source>
</reference>
<gene>
    <name evidence="8" type="ORF">FJZ00_02540</name>
</gene>
<evidence type="ECO:0000259" key="7">
    <source>
        <dbReference type="Pfam" id="PF19290"/>
    </source>
</evidence>
<keyword evidence="3" id="KW-0378">Hydrolase</keyword>
<dbReference type="InterPro" id="IPR045569">
    <property type="entry name" value="Metalloprtase-TldD/E_C"/>
</dbReference>
<comment type="caution">
    <text evidence="8">The sequence shown here is derived from an EMBL/GenBank/DDBJ whole genome shotgun (WGS) entry which is preliminary data.</text>
</comment>
<evidence type="ECO:0000256" key="1">
    <source>
        <dbReference type="ARBA" id="ARBA00005836"/>
    </source>
</evidence>
<proteinExistence type="inferred from homology"/>
<dbReference type="Gene3D" id="3.30.2290.10">
    <property type="entry name" value="PmbA/TldD superfamily"/>
    <property type="match status" value="1"/>
</dbReference>
<evidence type="ECO:0000256" key="4">
    <source>
        <dbReference type="ARBA" id="ARBA00023049"/>
    </source>
</evidence>
<accession>A0A937X4E1</accession>
<evidence type="ECO:0000256" key="3">
    <source>
        <dbReference type="ARBA" id="ARBA00022801"/>
    </source>
</evidence>
<feature type="domain" description="Metalloprotease TldD/E C-terminal" evidence="6">
    <location>
        <begin position="226"/>
        <end position="331"/>
    </location>
</feature>
<dbReference type="Pfam" id="PF19289">
    <property type="entry name" value="PmbA_TldD_3rd"/>
    <property type="match status" value="1"/>
</dbReference>
<dbReference type="GO" id="GO:0005829">
    <property type="term" value="C:cytosol"/>
    <property type="evidence" value="ECO:0007669"/>
    <property type="project" value="TreeGrafter"/>
</dbReference>
<name>A0A937X4E1_9BACT</name>
<dbReference type="PANTHER" id="PTHR30624:SF4">
    <property type="entry name" value="METALLOPROTEASE TLDD"/>
    <property type="match status" value="1"/>
</dbReference>
<dbReference type="InterPro" id="IPR045570">
    <property type="entry name" value="Metalloprtase-TldD/E_cen_dom"/>
</dbReference>
<dbReference type="InterPro" id="IPR036059">
    <property type="entry name" value="TldD/PmbA_sf"/>
</dbReference>
<protein>
    <submittedName>
        <fullName evidence="8">TldD/PmbA family protein</fullName>
    </submittedName>
</protein>
<evidence type="ECO:0000259" key="5">
    <source>
        <dbReference type="Pfam" id="PF01523"/>
    </source>
</evidence>
<keyword evidence="4" id="KW-0482">Metalloprotease</keyword>
<feature type="non-terminal residue" evidence="8">
    <location>
        <position position="331"/>
    </location>
</feature>
<dbReference type="Pfam" id="PF01523">
    <property type="entry name" value="PmbA_TldD_1st"/>
    <property type="match status" value="1"/>
</dbReference>
<evidence type="ECO:0000259" key="6">
    <source>
        <dbReference type="Pfam" id="PF19289"/>
    </source>
</evidence>
<dbReference type="SUPFAM" id="SSF111283">
    <property type="entry name" value="Putative modulator of DNA gyrase, PmbA/TldD"/>
    <property type="match status" value="1"/>
</dbReference>